<dbReference type="Gene3D" id="1.20.5.4130">
    <property type="match status" value="1"/>
</dbReference>
<evidence type="ECO:0000259" key="6">
    <source>
        <dbReference type="Pfam" id="PF18052"/>
    </source>
</evidence>
<keyword evidence="4" id="KW-0547">Nucleotide-binding</keyword>
<dbReference type="STRING" id="39946.A2WSA5"/>
<sequence>MELTAGAMSLLLKKVCELLMAELNLDKKFTKSIGDLRTELTMMHGVVRWIGEVPPEQLDGQVRLWARQVREISYDMEDAVDAYLAQSRESALKPHHYDL</sequence>
<dbReference type="InterPro" id="IPR041118">
    <property type="entry name" value="Rx_N"/>
</dbReference>
<dbReference type="Proteomes" id="UP000007015">
    <property type="component" value="Chromosome 1"/>
</dbReference>
<reference evidence="7 8" key="1">
    <citation type="journal article" date="2005" name="PLoS Biol.">
        <title>The genomes of Oryza sativa: a history of duplications.</title>
        <authorList>
            <person name="Yu J."/>
            <person name="Wang J."/>
            <person name="Lin W."/>
            <person name="Li S."/>
            <person name="Li H."/>
            <person name="Zhou J."/>
            <person name="Ni P."/>
            <person name="Dong W."/>
            <person name="Hu S."/>
            <person name="Zeng C."/>
            <person name="Zhang J."/>
            <person name="Zhang Y."/>
            <person name="Li R."/>
            <person name="Xu Z."/>
            <person name="Li S."/>
            <person name="Li X."/>
            <person name="Zheng H."/>
            <person name="Cong L."/>
            <person name="Lin L."/>
            <person name="Yin J."/>
            <person name="Geng J."/>
            <person name="Li G."/>
            <person name="Shi J."/>
            <person name="Liu J."/>
            <person name="Lv H."/>
            <person name="Li J."/>
            <person name="Wang J."/>
            <person name="Deng Y."/>
            <person name="Ran L."/>
            <person name="Shi X."/>
            <person name="Wang X."/>
            <person name="Wu Q."/>
            <person name="Li C."/>
            <person name="Ren X."/>
            <person name="Wang J."/>
            <person name="Wang X."/>
            <person name="Li D."/>
            <person name="Liu D."/>
            <person name="Zhang X."/>
            <person name="Ji Z."/>
            <person name="Zhao W."/>
            <person name="Sun Y."/>
            <person name="Zhang Z."/>
            <person name="Bao J."/>
            <person name="Han Y."/>
            <person name="Dong L."/>
            <person name="Ji J."/>
            <person name="Chen P."/>
            <person name="Wu S."/>
            <person name="Liu J."/>
            <person name="Xiao Y."/>
            <person name="Bu D."/>
            <person name="Tan J."/>
            <person name="Yang L."/>
            <person name="Ye C."/>
            <person name="Zhang J."/>
            <person name="Xu J."/>
            <person name="Zhou Y."/>
            <person name="Yu Y."/>
            <person name="Zhang B."/>
            <person name="Zhuang S."/>
            <person name="Wei H."/>
            <person name="Liu B."/>
            <person name="Lei M."/>
            <person name="Yu H."/>
            <person name="Li Y."/>
            <person name="Xu H."/>
            <person name="Wei S."/>
            <person name="He X."/>
            <person name="Fang L."/>
            <person name="Zhang Z."/>
            <person name="Zhang Y."/>
            <person name="Huang X."/>
            <person name="Su Z."/>
            <person name="Tong W."/>
            <person name="Li J."/>
            <person name="Tong Z."/>
            <person name="Li S."/>
            <person name="Ye J."/>
            <person name="Wang L."/>
            <person name="Fang L."/>
            <person name="Lei T."/>
            <person name="Chen C."/>
            <person name="Chen H."/>
            <person name="Xu Z."/>
            <person name="Li H."/>
            <person name="Huang H."/>
            <person name="Zhang F."/>
            <person name="Xu H."/>
            <person name="Li N."/>
            <person name="Zhao C."/>
            <person name="Li S."/>
            <person name="Dong L."/>
            <person name="Huang Y."/>
            <person name="Li L."/>
            <person name="Xi Y."/>
            <person name="Qi Q."/>
            <person name="Li W."/>
            <person name="Zhang B."/>
            <person name="Hu W."/>
            <person name="Zhang Y."/>
            <person name="Tian X."/>
            <person name="Jiao Y."/>
            <person name="Liang X."/>
            <person name="Jin J."/>
            <person name="Gao L."/>
            <person name="Zheng W."/>
            <person name="Hao B."/>
            <person name="Liu S."/>
            <person name="Wang W."/>
            <person name="Yuan L."/>
            <person name="Cao M."/>
            <person name="McDermott J."/>
            <person name="Samudrala R."/>
            <person name="Wang J."/>
            <person name="Wong G.K."/>
            <person name="Yang H."/>
        </authorList>
    </citation>
    <scope>NUCLEOTIDE SEQUENCE [LARGE SCALE GENOMIC DNA]</scope>
    <source>
        <strain evidence="8">cv. 93-11</strain>
    </source>
</reference>
<evidence type="ECO:0000256" key="3">
    <source>
        <dbReference type="ARBA" id="ARBA00022737"/>
    </source>
</evidence>
<dbReference type="Pfam" id="PF18052">
    <property type="entry name" value="Rx_N"/>
    <property type="match status" value="1"/>
</dbReference>
<dbReference type="PANTHER" id="PTHR19338:SF21">
    <property type="entry name" value="OS10G0124400 PROTEIN"/>
    <property type="match status" value="1"/>
</dbReference>
<accession>A2WSA5</accession>
<evidence type="ECO:0000256" key="4">
    <source>
        <dbReference type="ARBA" id="ARBA00022741"/>
    </source>
</evidence>
<name>A2WSA5_ORYSI</name>
<keyword evidence="3" id="KW-0677">Repeat</keyword>
<protein>
    <recommendedName>
        <fullName evidence="6">Disease resistance N-terminal domain-containing protein</fullName>
    </recommendedName>
</protein>
<proteinExistence type="inferred from homology"/>
<keyword evidence="5" id="KW-0611">Plant defense</keyword>
<evidence type="ECO:0000256" key="2">
    <source>
        <dbReference type="ARBA" id="ARBA00022614"/>
    </source>
</evidence>
<comment type="similarity">
    <text evidence="1">Belongs to the disease resistance NB-LRR family.</text>
</comment>
<evidence type="ECO:0000256" key="5">
    <source>
        <dbReference type="ARBA" id="ARBA00022821"/>
    </source>
</evidence>
<dbReference type="GO" id="GO:0006952">
    <property type="term" value="P:defense response"/>
    <property type="evidence" value="ECO:0007669"/>
    <property type="project" value="UniProtKB-KW"/>
</dbReference>
<evidence type="ECO:0000256" key="1">
    <source>
        <dbReference type="ARBA" id="ARBA00008894"/>
    </source>
</evidence>
<organism evidence="7 8">
    <name type="scientific">Oryza sativa subsp. indica</name>
    <name type="common">Rice</name>
    <dbReference type="NCBI Taxonomy" id="39946"/>
    <lineage>
        <taxon>Eukaryota</taxon>
        <taxon>Viridiplantae</taxon>
        <taxon>Streptophyta</taxon>
        <taxon>Embryophyta</taxon>
        <taxon>Tracheophyta</taxon>
        <taxon>Spermatophyta</taxon>
        <taxon>Magnoliopsida</taxon>
        <taxon>Liliopsida</taxon>
        <taxon>Poales</taxon>
        <taxon>Poaceae</taxon>
        <taxon>BOP clade</taxon>
        <taxon>Oryzoideae</taxon>
        <taxon>Oryzeae</taxon>
        <taxon>Oryzinae</taxon>
        <taxon>Oryza</taxon>
        <taxon>Oryza sativa</taxon>
    </lineage>
</organism>
<evidence type="ECO:0000313" key="8">
    <source>
        <dbReference type="Proteomes" id="UP000007015"/>
    </source>
</evidence>
<dbReference type="EMBL" id="CM000126">
    <property type="protein sequence ID" value="EAY74851.1"/>
    <property type="molecule type" value="Genomic_DNA"/>
</dbReference>
<dbReference type="Gramene" id="BGIOSGA003927-TA">
    <property type="protein sequence ID" value="BGIOSGA003927-PA"/>
    <property type="gene ID" value="BGIOSGA003927"/>
</dbReference>
<keyword evidence="8" id="KW-1185">Reference proteome</keyword>
<dbReference type="PANTHER" id="PTHR19338">
    <property type="entry name" value="TRANSLOCASE OF INNER MITOCHONDRIAL MEMBRANE 13 HOMOLOG"/>
    <property type="match status" value="1"/>
</dbReference>
<dbReference type="GO" id="GO:0000166">
    <property type="term" value="F:nucleotide binding"/>
    <property type="evidence" value="ECO:0007669"/>
    <property type="project" value="UniProtKB-KW"/>
</dbReference>
<evidence type="ECO:0000313" key="7">
    <source>
        <dbReference type="EMBL" id="EAY74851.1"/>
    </source>
</evidence>
<dbReference type="AlphaFoldDB" id="A2WSA5"/>
<dbReference type="HOGENOM" id="CLU_000837_29_4_1"/>
<feature type="domain" description="Disease resistance N-terminal" evidence="6">
    <location>
        <begin position="7"/>
        <end position="91"/>
    </location>
</feature>
<gene>
    <name evidence="7" type="ORF">OsI_02743</name>
</gene>
<keyword evidence="2" id="KW-0433">Leucine-rich repeat</keyword>